<evidence type="ECO:0000256" key="3">
    <source>
        <dbReference type="ARBA" id="ARBA00022729"/>
    </source>
</evidence>
<reference evidence="5" key="1">
    <citation type="journal article" date="2019" name="Int. J. Syst. Evol. Microbiol.">
        <title>The Global Catalogue of Microorganisms (GCM) 10K type strain sequencing project: providing services to taxonomists for standard genome sequencing and annotation.</title>
        <authorList>
            <consortium name="The Broad Institute Genomics Platform"/>
            <consortium name="The Broad Institute Genome Sequencing Center for Infectious Disease"/>
            <person name="Wu L."/>
            <person name="Ma J."/>
        </authorList>
    </citation>
    <scope>NUCLEOTIDE SEQUENCE [LARGE SCALE GENOMIC DNA]</scope>
    <source>
        <strain evidence="5">JCM 12389</strain>
    </source>
</reference>
<keyword evidence="2" id="KW-0479">Metal-binding</keyword>
<dbReference type="InterPro" id="IPR005950">
    <property type="entry name" value="ModA"/>
</dbReference>
<gene>
    <name evidence="4" type="primary">modA</name>
    <name evidence="4" type="ORF">GCM10008986_01190</name>
</gene>
<dbReference type="PANTHER" id="PTHR30632">
    <property type="entry name" value="MOLYBDATE-BINDING PERIPLASMIC PROTEIN"/>
    <property type="match status" value="1"/>
</dbReference>
<dbReference type="Pfam" id="PF13531">
    <property type="entry name" value="SBP_bac_11"/>
    <property type="match status" value="1"/>
</dbReference>
<dbReference type="PIRSF" id="PIRSF004846">
    <property type="entry name" value="ModA"/>
    <property type="match status" value="1"/>
</dbReference>
<evidence type="ECO:0000313" key="5">
    <source>
        <dbReference type="Proteomes" id="UP001500880"/>
    </source>
</evidence>
<dbReference type="Gene3D" id="3.40.190.10">
    <property type="entry name" value="Periplasmic binding protein-like II"/>
    <property type="match status" value="2"/>
</dbReference>
<dbReference type="SUPFAM" id="SSF53850">
    <property type="entry name" value="Periplasmic binding protein-like II"/>
    <property type="match status" value="1"/>
</dbReference>
<proteinExistence type="inferred from homology"/>
<evidence type="ECO:0000256" key="1">
    <source>
        <dbReference type="ARBA" id="ARBA00009175"/>
    </source>
</evidence>
<keyword evidence="5" id="KW-1185">Reference proteome</keyword>
<keyword evidence="3" id="KW-0732">Signal</keyword>
<comment type="similarity">
    <text evidence="1">Belongs to the bacterial solute-binding protein ModA family.</text>
</comment>
<dbReference type="InterPro" id="IPR050682">
    <property type="entry name" value="ModA/WtpA"/>
</dbReference>
<comment type="caution">
    <text evidence="4">The sequence shown here is derived from an EMBL/GenBank/DDBJ whole genome shotgun (WGS) entry which is preliminary data.</text>
</comment>
<protein>
    <submittedName>
        <fullName evidence="4">Molybdate ABC transporter substrate-binding protein</fullName>
    </submittedName>
</protein>
<dbReference type="NCBIfam" id="TIGR01256">
    <property type="entry name" value="modA"/>
    <property type="match status" value="1"/>
</dbReference>
<dbReference type="Proteomes" id="UP001500880">
    <property type="component" value="Unassembled WGS sequence"/>
</dbReference>
<dbReference type="PANTHER" id="PTHR30632:SF0">
    <property type="entry name" value="SULFATE-BINDING PROTEIN"/>
    <property type="match status" value="1"/>
</dbReference>
<dbReference type="EMBL" id="BAAADO010000001">
    <property type="protein sequence ID" value="GAA0480422.1"/>
    <property type="molecule type" value="Genomic_DNA"/>
</dbReference>
<evidence type="ECO:0000256" key="2">
    <source>
        <dbReference type="ARBA" id="ARBA00022723"/>
    </source>
</evidence>
<sequence>MPGCSANDEGDKTEITISAASSMSESLQEVISAFEQENPSIHIHLNSGGTGTLRRQIEQGAPIDLFFSASERDYQKVRQKNLIKEGNQLLTNSLVLIKSEQASVRTINELLRSDGKLAIGTPESVPAGTYAKEVLMQLNKWDRLRDQLVFTKDVTQVLTLVNKGTADLGIVYNSDADQVENVAAVREFDAALHSPIKYYLAMLKDDNQKEGTINKATDTFYQFAQSETAEKIYKKYGFIIKD</sequence>
<accession>A0ABP3KI15</accession>
<organism evidence="4 5">
    <name type="scientific">Salinibacillus aidingensis</name>
    <dbReference type="NCBI Taxonomy" id="237684"/>
    <lineage>
        <taxon>Bacteria</taxon>
        <taxon>Bacillati</taxon>
        <taxon>Bacillota</taxon>
        <taxon>Bacilli</taxon>
        <taxon>Bacillales</taxon>
        <taxon>Bacillaceae</taxon>
        <taxon>Salinibacillus</taxon>
    </lineage>
</organism>
<name>A0ABP3KI15_9BACI</name>
<evidence type="ECO:0000313" key="4">
    <source>
        <dbReference type="EMBL" id="GAA0480422.1"/>
    </source>
</evidence>